<dbReference type="GO" id="GO:0000155">
    <property type="term" value="F:phosphorelay sensor kinase activity"/>
    <property type="evidence" value="ECO:0007669"/>
    <property type="project" value="InterPro"/>
</dbReference>
<dbReference type="PANTHER" id="PTHR24421">
    <property type="entry name" value="NITRATE/NITRITE SENSOR PROTEIN NARX-RELATED"/>
    <property type="match status" value="1"/>
</dbReference>
<evidence type="ECO:0000256" key="20">
    <source>
        <dbReference type="ARBA" id="ARBA00030800"/>
    </source>
</evidence>
<feature type="region of interest" description="Disordered" evidence="21">
    <location>
        <begin position="649"/>
        <end position="675"/>
    </location>
</feature>
<dbReference type="Gene3D" id="1.20.5.1930">
    <property type="match status" value="1"/>
</dbReference>
<dbReference type="InterPro" id="IPR011712">
    <property type="entry name" value="Sig_transdc_His_kin_sub3_dim/P"/>
</dbReference>
<keyword evidence="8" id="KW-0004">4Fe-4S</keyword>
<dbReference type="Gene3D" id="3.30.565.10">
    <property type="entry name" value="Histidine kinase-like ATPase, C-terminal domain"/>
    <property type="match status" value="1"/>
</dbReference>
<dbReference type="InterPro" id="IPR036890">
    <property type="entry name" value="HATPase_C_sf"/>
</dbReference>
<dbReference type="GO" id="GO:0051539">
    <property type="term" value="F:4 iron, 4 sulfur cluster binding"/>
    <property type="evidence" value="ECO:0007669"/>
    <property type="project" value="UniProtKB-KW"/>
</dbReference>
<dbReference type="GO" id="GO:0046983">
    <property type="term" value="F:protein dimerization activity"/>
    <property type="evidence" value="ECO:0007669"/>
    <property type="project" value="InterPro"/>
</dbReference>
<dbReference type="Pfam" id="PF02518">
    <property type="entry name" value="HATPase_c"/>
    <property type="match status" value="1"/>
</dbReference>
<evidence type="ECO:0000256" key="2">
    <source>
        <dbReference type="ARBA" id="ARBA00001966"/>
    </source>
</evidence>
<evidence type="ECO:0000256" key="1">
    <source>
        <dbReference type="ARBA" id="ARBA00000085"/>
    </source>
</evidence>
<dbReference type="SMART" id="SM00387">
    <property type="entry name" value="HATPase_c"/>
    <property type="match status" value="1"/>
</dbReference>
<keyword evidence="16" id="KW-0902">Two-component regulatory system</keyword>
<feature type="transmembrane region" description="Helical" evidence="22">
    <location>
        <begin position="34"/>
        <end position="53"/>
    </location>
</feature>
<dbReference type="Proteomes" id="UP000256661">
    <property type="component" value="Unassembled WGS sequence"/>
</dbReference>
<evidence type="ECO:0000256" key="4">
    <source>
        <dbReference type="ARBA" id="ARBA00004651"/>
    </source>
</evidence>
<evidence type="ECO:0000256" key="8">
    <source>
        <dbReference type="ARBA" id="ARBA00022485"/>
    </source>
</evidence>
<evidence type="ECO:0000256" key="5">
    <source>
        <dbReference type="ARBA" id="ARBA00012438"/>
    </source>
</evidence>
<dbReference type="InterPro" id="IPR003594">
    <property type="entry name" value="HATPase_dom"/>
</dbReference>
<keyword evidence="17" id="KW-0411">Iron-sulfur</keyword>
<comment type="function">
    <text evidence="19">Member of the two-component regulatory system NreB/NreC involved in the control of dissimilatory nitrate/nitrite reduction in response to oxygen. NreB functions as a direct oxygen sensor histidine kinase which is autophosphorylated, in the absence of oxygen, probably at the conserved histidine residue, and transfers its phosphate group probably to a conserved aspartate residue of NreC. NreB/NreC activates the expression of the nitrate (narGHJI) and nitrite (nir) reductase operons, as well as the putative nitrate transporter gene narT.</text>
</comment>
<dbReference type="InterPro" id="IPR050482">
    <property type="entry name" value="Sensor_HK_TwoCompSys"/>
</dbReference>
<feature type="transmembrane region" description="Helical" evidence="22">
    <location>
        <begin position="131"/>
        <end position="149"/>
    </location>
</feature>
<dbReference type="GO" id="GO:0046872">
    <property type="term" value="F:metal ion binding"/>
    <property type="evidence" value="ECO:0007669"/>
    <property type="project" value="UniProtKB-KW"/>
</dbReference>
<evidence type="ECO:0000259" key="23">
    <source>
        <dbReference type="PROSITE" id="PS50109"/>
    </source>
</evidence>
<feature type="transmembrane region" description="Helical" evidence="22">
    <location>
        <begin position="208"/>
        <end position="226"/>
    </location>
</feature>
<evidence type="ECO:0000256" key="15">
    <source>
        <dbReference type="ARBA" id="ARBA00023004"/>
    </source>
</evidence>
<dbReference type="PRINTS" id="PR00344">
    <property type="entry name" value="BCTRLSENSOR"/>
</dbReference>
<evidence type="ECO:0000256" key="11">
    <source>
        <dbReference type="ARBA" id="ARBA00022692"/>
    </source>
</evidence>
<comment type="subcellular location">
    <subcellularLocation>
        <location evidence="4">Cell membrane</location>
        <topology evidence="4">Multi-pass membrane protein</topology>
    </subcellularLocation>
    <subcellularLocation>
        <location evidence="3">Cytoplasm</location>
    </subcellularLocation>
</comment>
<evidence type="ECO:0000256" key="3">
    <source>
        <dbReference type="ARBA" id="ARBA00004496"/>
    </source>
</evidence>
<comment type="catalytic activity">
    <reaction evidence="1">
        <text>ATP + protein L-histidine = ADP + protein N-phospho-L-histidine.</text>
        <dbReference type="EC" id="2.7.13.3"/>
    </reaction>
</comment>
<evidence type="ECO:0000256" key="18">
    <source>
        <dbReference type="ARBA" id="ARBA00023136"/>
    </source>
</evidence>
<keyword evidence="14 22" id="KW-1133">Transmembrane helix</keyword>
<keyword evidence="25" id="KW-1185">Reference proteome</keyword>
<evidence type="ECO:0000256" key="7">
    <source>
        <dbReference type="ARBA" id="ARBA00022475"/>
    </source>
</evidence>
<evidence type="ECO:0000313" key="24">
    <source>
        <dbReference type="EMBL" id="REE95597.1"/>
    </source>
</evidence>
<dbReference type="SUPFAM" id="SSF55874">
    <property type="entry name" value="ATPase domain of HSP90 chaperone/DNA topoisomerase II/histidine kinase"/>
    <property type="match status" value="1"/>
</dbReference>
<evidence type="ECO:0000256" key="6">
    <source>
        <dbReference type="ARBA" id="ARBA00017322"/>
    </source>
</evidence>
<evidence type="ECO:0000256" key="14">
    <source>
        <dbReference type="ARBA" id="ARBA00022989"/>
    </source>
</evidence>
<keyword evidence="12" id="KW-0479">Metal-binding</keyword>
<keyword evidence="7" id="KW-1003">Cell membrane</keyword>
<evidence type="ECO:0000256" key="10">
    <source>
        <dbReference type="ARBA" id="ARBA00022679"/>
    </source>
</evidence>
<protein>
    <recommendedName>
        <fullName evidence="6">Oxygen sensor histidine kinase NreB</fullName>
        <ecNumber evidence="5">2.7.13.3</ecNumber>
    </recommendedName>
    <alternativeName>
        <fullName evidence="20">Nitrogen regulation protein B</fullName>
    </alternativeName>
</protein>
<keyword evidence="10" id="KW-0808">Transferase</keyword>
<keyword evidence="9" id="KW-0963">Cytoplasm</keyword>
<evidence type="ECO:0000256" key="22">
    <source>
        <dbReference type="SAM" id="Phobius"/>
    </source>
</evidence>
<dbReference type="RefSeq" id="WP_116021363.1">
    <property type="nucleotide sequence ID" value="NZ_QTTT01000001.1"/>
</dbReference>
<proteinExistence type="predicted"/>
<name>A0A3D9SIR8_9ACTN</name>
<keyword evidence="15" id="KW-0408">Iron</keyword>
<gene>
    <name evidence="24" type="ORF">DFJ69_0994</name>
</gene>
<dbReference type="InterPro" id="IPR004358">
    <property type="entry name" value="Sig_transdc_His_kin-like_C"/>
</dbReference>
<feature type="transmembrane region" description="Helical" evidence="22">
    <location>
        <begin position="60"/>
        <end position="78"/>
    </location>
</feature>
<comment type="cofactor">
    <cofactor evidence="2">
        <name>[4Fe-4S] cluster</name>
        <dbReference type="ChEBI" id="CHEBI:49883"/>
    </cofactor>
</comment>
<dbReference type="OrthoDB" id="227596at2"/>
<evidence type="ECO:0000256" key="13">
    <source>
        <dbReference type="ARBA" id="ARBA00022777"/>
    </source>
</evidence>
<dbReference type="PROSITE" id="PS51257">
    <property type="entry name" value="PROKAR_LIPOPROTEIN"/>
    <property type="match status" value="1"/>
</dbReference>
<dbReference type="CDD" id="cd16917">
    <property type="entry name" value="HATPase_UhpB-NarQ-NarX-like"/>
    <property type="match status" value="1"/>
</dbReference>
<dbReference type="EMBL" id="QTTT01000001">
    <property type="protein sequence ID" value="REE95597.1"/>
    <property type="molecule type" value="Genomic_DNA"/>
</dbReference>
<evidence type="ECO:0000313" key="25">
    <source>
        <dbReference type="Proteomes" id="UP000256661"/>
    </source>
</evidence>
<dbReference type="EC" id="2.7.13.3" evidence="5"/>
<evidence type="ECO:0000256" key="17">
    <source>
        <dbReference type="ARBA" id="ARBA00023014"/>
    </source>
</evidence>
<feature type="transmembrane region" description="Helical" evidence="22">
    <location>
        <begin position="98"/>
        <end position="119"/>
    </location>
</feature>
<dbReference type="InterPro" id="IPR005467">
    <property type="entry name" value="His_kinase_dom"/>
</dbReference>
<sequence>MRVVVTLARLIAATTPVLIGCSYALRLDAPEGPLWGPGAVVGAVFPAVGAFLLAHRPRLWAGWLIWGGGVVIAAYEVLRQIAYWLHAGGHEQAAATVGWSYAWLGQFGMYQLLGVLFLYPDGRLPSPRWRPLQVAAAWLPLLPALYVALAPRPVGPGSAPNPYAWDVLEPLSPLADALRRSGWLIPVACGGIALALRYRNASQDMRRQILWVAYPGSLLAVTELVVPDTPPFRALQAVVLLALPVAVAVGFMRYRLGDIDLILNRTVVYGLLVSLIGVVYFGLSGLAMLLGQNDDGRAKVAGLIGAFTAGALFHPLRSRLQRAVDRILRVERNPYRLADRLSRTVQEAPGPSEALGTAVATVRETLRVPGAAVEVTREDGESRVYADGDLGERPYVVPLVWQGEPVGWMLVARPETLRHGIDENLLGTLAVHLADVAHAVRLTADLQRSRERILATREEERRRLRRDLHDGLGPTLASLAMSLDAARITLARDPERVDPLLAELRERMAATIGEVRELVYGLRPPALDDLGLVAAIDSIAEGACDRVDVRFDGDAADLPAAVEVAAYRIVQEALTNIRRHAQATTALVRLSRTDDLHVMVADSGVGLPDPVRAGVGLTSMRERAAELGGSFSITSRPGGGTIVTARLPLSTTGGLDDHAPGRPAGGPDDRTVSLP</sequence>
<evidence type="ECO:0000256" key="16">
    <source>
        <dbReference type="ARBA" id="ARBA00023012"/>
    </source>
</evidence>
<evidence type="ECO:0000256" key="9">
    <source>
        <dbReference type="ARBA" id="ARBA00022490"/>
    </source>
</evidence>
<keyword evidence="13 24" id="KW-0418">Kinase</keyword>
<dbReference type="Pfam" id="PF07730">
    <property type="entry name" value="HisKA_3"/>
    <property type="match status" value="1"/>
</dbReference>
<dbReference type="PANTHER" id="PTHR24421:SF37">
    <property type="entry name" value="SENSOR HISTIDINE KINASE NARS"/>
    <property type="match status" value="1"/>
</dbReference>
<evidence type="ECO:0000256" key="19">
    <source>
        <dbReference type="ARBA" id="ARBA00024827"/>
    </source>
</evidence>
<feature type="transmembrane region" description="Helical" evidence="22">
    <location>
        <begin position="232"/>
        <end position="254"/>
    </location>
</feature>
<evidence type="ECO:0000256" key="12">
    <source>
        <dbReference type="ARBA" id="ARBA00022723"/>
    </source>
</evidence>
<evidence type="ECO:0000256" key="21">
    <source>
        <dbReference type="SAM" id="MobiDB-lite"/>
    </source>
</evidence>
<accession>A0A3D9SIR8</accession>
<dbReference type="GO" id="GO:0005737">
    <property type="term" value="C:cytoplasm"/>
    <property type="evidence" value="ECO:0007669"/>
    <property type="project" value="UniProtKB-SubCell"/>
</dbReference>
<organism evidence="24 25">
    <name type="scientific">Thermomonospora umbrina</name>
    <dbReference type="NCBI Taxonomy" id="111806"/>
    <lineage>
        <taxon>Bacteria</taxon>
        <taxon>Bacillati</taxon>
        <taxon>Actinomycetota</taxon>
        <taxon>Actinomycetes</taxon>
        <taxon>Streptosporangiales</taxon>
        <taxon>Thermomonosporaceae</taxon>
        <taxon>Thermomonospora</taxon>
    </lineage>
</organism>
<feature type="transmembrane region" description="Helical" evidence="22">
    <location>
        <begin position="266"/>
        <end position="290"/>
    </location>
</feature>
<keyword evidence="11 22" id="KW-0812">Transmembrane</keyword>
<keyword evidence="18 22" id="KW-0472">Membrane</keyword>
<dbReference type="PROSITE" id="PS50109">
    <property type="entry name" value="HIS_KIN"/>
    <property type="match status" value="1"/>
</dbReference>
<reference evidence="24 25" key="1">
    <citation type="submission" date="2018-08" db="EMBL/GenBank/DDBJ databases">
        <title>Sequencing the genomes of 1000 actinobacteria strains.</title>
        <authorList>
            <person name="Klenk H.-P."/>
        </authorList>
    </citation>
    <scope>NUCLEOTIDE SEQUENCE [LARGE SCALE GENOMIC DNA]</scope>
    <source>
        <strain evidence="24 25">DSM 43927</strain>
    </source>
</reference>
<comment type="caution">
    <text evidence="24">The sequence shown here is derived from an EMBL/GenBank/DDBJ whole genome shotgun (WGS) entry which is preliminary data.</text>
</comment>
<dbReference type="AlphaFoldDB" id="A0A3D9SIR8"/>
<dbReference type="GO" id="GO:0005886">
    <property type="term" value="C:plasma membrane"/>
    <property type="evidence" value="ECO:0007669"/>
    <property type="project" value="UniProtKB-SubCell"/>
</dbReference>
<feature type="domain" description="Histidine kinase" evidence="23">
    <location>
        <begin position="568"/>
        <end position="651"/>
    </location>
</feature>
<feature type="transmembrane region" description="Helical" evidence="22">
    <location>
        <begin position="177"/>
        <end position="196"/>
    </location>
</feature>